<name>A0A1Y3PME9_9BACI</name>
<keyword evidence="5 6" id="KW-0472">Membrane</keyword>
<dbReference type="AlphaFoldDB" id="A0A1Y3PME9"/>
<comment type="subcellular location">
    <subcellularLocation>
        <location evidence="6">Cell membrane</location>
    </subcellularLocation>
    <subcellularLocation>
        <location evidence="1">Membrane</location>
        <topology evidence="1">Multi-pass membrane protein</topology>
    </subcellularLocation>
</comment>
<dbReference type="PANTHER" id="PTHR22550:SF5">
    <property type="entry name" value="LEUCINE ZIPPER PROTEIN 4"/>
    <property type="match status" value="1"/>
</dbReference>
<comment type="similarity">
    <text evidence="2 6">Belongs to the GerABKA family.</text>
</comment>
<feature type="transmembrane region" description="Helical" evidence="7">
    <location>
        <begin position="416"/>
        <end position="440"/>
    </location>
</feature>
<keyword evidence="3 7" id="KW-0812">Transmembrane</keyword>
<dbReference type="InterPro" id="IPR050768">
    <property type="entry name" value="UPF0353/GerABKA_families"/>
</dbReference>
<sequence length="489" mass="55018">MRRRNDRQQKWSQLLRDVQAALGSPADLVFRAVLAKEDYTVHCMYLESLADKTTIDDYIMKSLMGGIFTEVEQPHVDGNRFVRALPFSSTSPEALLEHTVDALLMGQCALVDFHADRICFINVVSPKHRQIEEPKSESTVRGPQEGFTEHIETNVGLIRKRLRNPHLRFEKMIIGNQTRTTVMLVYVVHVAPDALIMEARRRLQAIQTDSVLESTFIEEYIQDRMWSLFPTLNNTEKPDVVVAQLLEGKVAVMVDGTPNALIAPMTFFEFFTSPEDYYQRADIATFIRWMRLFSFLIAVFVPSMYVAVTTFHQELLPTQLLINLSAQREGVPFPSLTEVLLMEVVFEIIREAGLRMPRALGQALSIVGAIVLGQAAVDAGLISAAIVIVVAITGITNIAVPTYSFGISQRLIRFSFVLLAGFMGLVGILCGLLFLIAHLASLKSFGEPYLKPVAPVNVTDLREVFVRLPRPMMKPKRLPKNMKSLIRKK</sequence>
<evidence type="ECO:0000256" key="5">
    <source>
        <dbReference type="ARBA" id="ARBA00023136"/>
    </source>
</evidence>
<dbReference type="InterPro" id="IPR004995">
    <property type="entry name" value="Spore_Ger"/>
</dbReference>
<evidence type="ECO:0000256" key="4">
    <source>
        <dbReference type="ARBA" id="ARBA00022989"/>
    </source>
</evidence>
<dbReference type="PIRSF" id="PIRSF005690">
    <property type="entry name" value="GerBA"/>
    <property type="match status" value="1"/>
</dbReference>
<dbReference type="Proteomes" id="UP000196475">
    <property type="component" value="Unassembled WGS sequence"/>
</dbReference>
<dbReference type="EMBL" id="LZRT01000060">
    <property type="protein sequence ID" value="OUM88565.1"/>
    <property type="molecule type" value="Genomic_DNA"/>
</dbReference>
<protein>
    <submittedName>
        <fullName evidence="8">Spore gernimation protein</fullName>
    </submittedName>
</protein>
<evidence type="ECO:0000256" key="1">
    <source>
        <dbReference type="ARBA" id="ARBA00004141"/>
    </source>
</evidence>
<reference evidence="9" key="1">
    <citation type="submission" date="2016-06" db="EMBL/GenBank/DDBJ databases">
        <authorList>
            <person name="Nascimento L."/>
            <person name="Pereira R.V."/>
            <person name="Martins L.F."/>
            <person name="Quaggio R.B."/>
            <person name="Silva A.M."/>
            <person name="Setubal J.C."/>
        </authorList>
    </citation>
    <scope>NUCLEOTIDE SEQUENCE [LARGE SCALE GENOMIC DNA]</scope>
</reference>
<evidence type="ECO:0000313" key="9">
    <source>
        <dbReference type="Proteomes" id="UP000196475"/>
    </source>
</evidence>
<feature type="transmembrane region" description="Helical" evidence="7">
    <location>
        <begin position="382"/>
        <end position="404"/>
    </location>
</feature>
<dbReference type="GO" id="GO:0005886">
    <property type="term" value="C:plasma membrane"/>
    <property type="evidence" value="ECO:0007669"/>
    <property type="project" value="UniProtKB-SubCell"/>
</dbReference>
<evidence type="ECO:0000313" key="8">
    <source>
        <dbReference type="EMBL" id="OUM88565.1"/>
    </source>
</evidence>
<dbReference type="GO" id="GO:0009847">
    <property type="term" value="P:spore germination"/>
    <property type="evidence" value="ECO:0007669"/>
    <property type="project" value="UniProtKB-UniRule"/>
</dbReference>
<evidence type="ECO:0000256" key="2">
    <source>
        <dbReference type="ARBA" id="ARBA00005278"/>
    </source>
</evidence>
<organism evidence="8 9">
    <name type="scientific">Bacillus thermozeamaize</name>
    <dbReference type="NCBI Taxonomy" id="230954"/>
    <lineage>
        <taxon>Bacteria</taxon>
        <taxon>Bacillati</taxon>
        <taxon>Bacillota</taxon>
        <taxon>Bacilli</taxon>
        <taxon>Bacillales</taxon>
        <taxon>Bacillaceae</taxon>
        <taxon>Bacillus</taxon>
    </lineage>
</organism>
<gene>
    <name evidence="8" type="ORF">BAA01_05480</name>
</gene>
<evidence type="ECO:0000256" key="3">
    <source>
        <dbReference type="ARBA" id="ARBA00022692"/>
    </source>
</evidence>
<keyword evidence="4 7" id="KW-1133">Transmembrane helix</keyword>
<dbReference type="Pfam" id="PF03323">
    <property type="entry name" value="GerA"/>
    <property type="match status" value="1"/>
</dbReference>
<proteinExistence type="inferred from homology"/>
<feature type="transmembrane region" description="Helical" evidence="7">
    <location>
        <begin position="289"/>
        <end position="311"/>
    </location>
</feature>
<dbReference type="PANTHER" id="PTHR22550">
    <property type="entry name" value="SPORE GERMINATION PROTEIN"/>
    <property type="match status" value="1"/>
</dbReference>
<comment type="caution">
    <text evidence="8">The sequence shown here is derived from an EMBL/GenBank/DDBJ whole genome shotgun (WGS) entry which is preliminary data.</text>
</comment>
<evidence type="ECO:0000256" key="6">
    <source>
        <dbReference type="PIRNR" id="PIRNR005690"/>
    </source>
</evidence>
<evidence type="ECO:0000256" key="7">
    <source>
        <dbReference type="SAM" id="Phobius"/>
    </source>
</evidence>
<accession>A0A1Y3PME9</accession>